<evidence type="ECO:0000313" key="8">
    <source>
        <dbReference type="EMBL" id="CAJ0679098.1"/>
    </source>
</evidence>
<keyword evidence="6" id="KW-0378">Hydrolase</keyword>
<proteinExistence type="inferred from homology"/>
<dbReference type="InterPro" id="IPR008766">
    <property type="entry name" value="Replication_gene_A-like"/>
</dbReference>
<dbReference type="Proteomes" id="UP001190002">
    <property type="component" value="Unassembled WGS sequence"/>
</dbReference>
<protein>
    <recommendedName>
        <fullName evidence="7">Replication gene A protein-like domain-containing protein</fullName>
    </recommendedName>
</protein>
<name>A0AAD2EDT2_9RALS</name>
<sequence length="559" mass="65542">MSILSQLTKNVNIIEEENEEFYLSFLKMIEEEEEKTNKSVFQDSRLTALVPEIHKPFVYWIIKKQFSGNDFEYSKTISLFFEKFNSKLKSIADDNAFIENKSKKRQLAKKRKHAVLYSSQLLKLTGFNRPKVATKEMIKSYCEEMEKRDEYISSLRLVNAKGGITRLVSNEQKQKEKIAEIYKISKYFEERAKDKIFTFSFITLTLPSSYHSNPLNGNCSFDGKTPQQAIDQIGNYWKLIRARWSNLGLVFGEDLFGIQVVECQGDTTLHLHCCVWHHYDDTKKIHNEVLAVQNSSEEKVNFDIRLNNGKAGAPTYLFKYVLKTHTDYKSNDNAIKNMAVRNLYGVRSYNFFGLKGSKTKFNFLVKNYGRYKKSIPEEMRICFGSGDMYDFITNYEKYFENAYHGKGKNKKLIGVIFKKGEYDFDIQNLNQTFTKKANIINLNEIVFIEQRQFCVFEKNYQGEIDNVKNINLSLPQYANINSSFESVRYKQELYNHEVDKIIDSFGYERYKNKQPIKKKKLTPSFFEGNLLQLFNIIQEKLALTGQYLKNDEFDMVVLE</sequence>
<keyword evidence="3" id="KW-0235">DNA replication</keyword>
<organism evidence="8 9">
    <name type="scientific">Ralstonia mannitolilytica</name>
    <dbReference type="NCBI Taxonomy" id="105219"/>
    <lineage>
        <taxon>Bacteria</taxon>
        <taxon>Pseudomonadati</taxon>
        <taxon>Pseudomonadota</taxon>
        <taxon>Betaproteobacteria</taxon>
        <taxon>Burkholderiales</taxon>
        <taxon>Burkholderiaceae</taxon>
        <taxon>Ralstonia</taxon>
    </lineage>
</organism>
<evidence type="ECO:0000256" key="4">
    <source>
        <dbReference type="ARBA" id="ARBA00022722"/>
    </source>
</evidence>
<evidence type="ECO:0000256" key="5">
    <source>
        <dbReference type="ARBA" id="ARBA00022759"/>
    </source>
</evidence>
<dbReference type="AlphaFoldDB" id="A0AAD2EDT2"/>
<dbReference type="EMBL" id="CATVXE010000001">
    <property type="protein sequence ID" value="CAJ0679098.1"/>
    <property type="molecule type" value="Genomic_DNA"/>
</dbReference>
<evidence type="ECO:0000256" key="1">
    <source>
        <dbReference type="ARBA" id="ARBA00003293"/>
    </source>
</evidence>
<keyword evidence="4" id="KW-0540">Nuclease</keyword>
<keyword evidence="5" id="KW-0255">Endonuclease</keyword>
<dbReference type="GO" id="GO:0004519">
    <property type="term" value="F:endonuclease activity"/>
    <property type="evidence" value="ECO:0007669"/>
    <property type="project" value="UniProtKB-KW"/>
</dbReference>
<dbReference type="Pfam" id="PF05840">
    <property type="entry name" value="Phage_GPA"/>
    <property type="match status" value="1"/>
</dbReference>
<reference evidence="8" key="1">
    <citation type="submission" date="2023-07" db="EMBL/GenBank/DDBJ databases">
        <authorList>
            <person name="Peeters C."/>
        </authorList>
    </citation>
    <scope>NUCLEOTIDE SEQUENCE</scope>
    <source>
        <strain evidence="8">R-77591</strain>
    </source>
</reference>
<comment type="function">
    <text evidence="1">Possible endonuclease which induces a single-strand cut and initiates DNA replication.</text>
</comment>
<accession>A0AAD2EDT2</accession>
<feature type="domain" description="Replication gene A protein-like" evidence="7">
    <location>
        <begin position="128"/>
        <end position="323"/>
    </location>
</feature>
<evidence type="ECO:0000256" key="2">
    <source>
        <dbReference type="ARBA" id="ARBA00009260"/>
    </source>
</evidence>
<comment type="caution">
    <text evidence="8">The sequence shown here is derived from an EMBL/GenBank/DDBJ whole genome shotgun (WGS) entry which is preliminary data.</text>
</comment>
<dbReference type="GO" id="GO:0006260">
    <property type="term" value="P:DNA replication"/>
    <property type="evidence" value="ECO:0007669"/>
    <property type="project" value="UniProtKB-KW"/>
</dbReference>
<gene>
    <name evidence="8" type="ORF">R77591_00167</name>
</gene>
<evidence type="ECO:0000259" key="7">
    <source>
        <dbReference type="Pfam" id="PF05840"/>
    </source>
</evidence>
<evidence type="ECO:0000256" key="3">
    <source>
        <dbReference type="ARBA" id="ARBA00022705"/>
    </source>
</evidence>
<comment type="similarity">
    <text evidence="2">Belongs to the phage GPA family.</text>
</comment>
<evidence type="ECO:0000313" key="9">
    <source>
        <dbReference type="Proteomes" id="UP001190002"/>
    </source>
</evidence>
<evidence type="ECO:0000256" key="6">
    <source>
        <dbReference type="ARBA" id="ARBA00022801"/>
    </source>
</evidence>
<dbReference type="GO" id="GO:0016787">
    <property type="term" value="F:hydrolase activity"/>
    <property type="evidence" value="ECO:0007669"/>
    <property type="project" value="UniProtKB-KW"/>
</dbReference>